<evidence type="ECO:0000313" key="2">
    <source>
        <dbReference type="EnsemblPlants" id="KQL29001"/>
    </source>
</evidence>
<feature type="compositionally biased region" description="Polar residues" evidence="1">
    <location>
        <begin position="16"/>
        <end position="45"/>
    </location>
</feature>
<proteinExistence type="predicted"/>
<feature type="region of interest" description="Disordered" evidence="1">
    <location>
        <begin position="14"/>
        <end position="48"/>
    </location>
</feature>
<dbReference type="AlphaFoldDB" id="K3YXD6"/>
<dbReference type="Proteomes" id="UP000004995">
    <property type="component" value="Unassembled WGS sequence"/>
</dbReference>
<protein>
    <submittedName>
        <fullName evidence="2">Uncharacterized protein</fullName>
    </submittedName>
</protein>
<reference evidence="2" key="2">
    <citation type="submission" date="2018-08" db="UniProtKB">
        <authorList>
            <consortium name="EnsemblPlants"/>
        </authorList>
    </citation>
    <scope>IDENTIFICATION</scope>
    <source>
        <strain evidence="2">Yugu1</strain>
    </source>
</reference>
<evidence type="ECO:0000256" key="1">
    <source>
        <dbReference type="SAM" id="MobiDB-lite"/>
    </source>
</evidence>
<evidence type="ECO:0000313" key="3">
    <source>
        <dbReference type="Proteomes" id="UP000004995"/>
    </source>
</evidence>
<sequence length="71" mass="8007">MKLEPISIATRKSKLSYPNSVKPNGASKSCSESIAQRESNQSSTEDAPYRRTMRQYCMIWPQTAKILLVIS</sequence>
<dbReference type="EMBL" id="AGNK02000154">
    <property type="status" value="NOT_ANNOTATED_CDS"/>
    <property type="molecule type" value="Genomic_DNA"/>
</dbReference>
<dbReference type="InParanoid" id="K3YXD6"/>
<dbReference type="EnsemblPlants" id="KQL29001">
    <property type="protein sequence ID" value="KQL29001"/>
    <property type="gene ID" value="SETIT_018932mg"/>
</dbReference>
<name>K3YXD6_SETIT</name>
<dbReference type="Gramene" id="KQL29001">
    <property type="protein sequence ID" value="KQL29001"/>
    <property type="gene ID" value="SETIT_018932mg"/>
</dbReference>
<keyword evidence="3" id="KW-1185">Reference proteome</keyword>
<dbReference type="HOGENOM" id="CLU_2744818_0_0_1"/>
<accession>K3YXD6</accession>
<reference evidence="3" key="1">
    <citation type="journal article" date="2012" name="Nat. Biotechnol.">
        <title>Reference genome sequence of the model plant Setaria.</title>
        <authorList>
            <person name="Bennetzen J.L."/>
            <person name="Schmutz J."/>
            <person name="Wang H."/>
            <person name="Percifield R."/>
            <person name="Hawkins J."/>
            <person name="Pontaroli A.C."/>
            <person name="Estep M."/>
            <person name="Feng L."/>
            <person name="Vaughn J.N."/>
            <person name="Grimwood J."/>
            <person name="Jenkins J."/>
            <person name="Barry K."/>
            <person name="Lindquist E."/>
            <person name="Hellsten U."/>
            <person name="Deshpande S."/>
            <person name="Wang X."/>
            <person name="Wu X."/>
            <person name="Mitros T."/>
            <person name="Triplett J."/>
            <person name="Yang X."/>
            <person name="Ye C.Y."/>
            <person name="Mauro-Herrera M."/>
            <person name="Wang L."/>
            <person name="Li P."/>
            <person name="Sharma M."/>
            <person name="Sharma R."/>
            <person name="Ronald P.C."/>
            <person name="Panaud O."/>
            <person name="Kellogg E.A."/>
            <person name="Brutnell T.P."/>
            <person name="Doust A.N."/>
            <person name="Tuskan G.A."/>
            <person name="Rokhsar D."/>
            <person name="Devos K.M."/>
        </authorList>
    </citation>
    <scope>NUCLEOTIDE SEQUENCE [LARGE SCALE GENOMIC DNA]</scope>
    <source>
        <strain evidence="3">cv. Yugu1</strain>
    </source>
</reference>
<organism evidence="2 3">
    <name type="scientific">Setaria italica</name>
    <name type="common">Foxtail millet</name>
    <name type="synonym">Panicum italicum</name>
    <dbReference type="NCBI Taxonomy" id="4555"/>
    <lineage>
        <taxon>Eukaryota</taxon>
        <taxon>Viridiplantae</taxon>
        <taxon>Streptophyta</taxon>
        <taxon>Embryophyta</taxon>
        <taxon>Tracheophyta</taxon>
        <taxon>Spermatophyta</taxon>
        <taxon>Magnoliopsida</taxon>
        <taxon>Liliopsida</taxon>
        <taxon>Poales</taxon>
        <taxon>Poaceae</taxon>
        <taxon>PACMAD clade</taxon>
        <taxon>Panicoideae</taxon>
        <taxon>Panicodae</taxon>
        <taxon>Paniceae</taxon>
        <taxon>Cenchrinae</taxon>
        <taxon>Setaria</taxon>
    </lineage>
</organism>